<comment type="similarity">
    <text evidence="5">Belongs to the class-III pyridoxal-phosphate-dependent aminotransferase family. ArgD subfamily.</text>
</comment>
<comment type="caution">
    <text evidence="6">The sequence shown here is derived from an EMBL/GenBank/DDBJ whole genome shotgun (WGS) entry which is preliminary data.</text>
</comment>
<dbReference type="Gene3D" id="3.40.640.10">
    <property type="entry name" value="Type I PLP-dependent aspartate aminotransferase-like (Major domain)"/>
    <property type="match status" value="1"/>
</dbReference>
<dbReference type="PIRSF" id="PIRSF000521">
    <property type="entry name" value="Transaminase_4ab_Lys_Orn"/>
    <property type="match status" value="1"/>
</dbReference>
<feature type="binding site" evidence="5">
    <location>
        <position position="131"/>
    </location>
    <ligand>
        <name>N(2)-acetyl-L-ornithine</name>
        <dbReference type="ChEBI" id="CHEBI:57805"/>
    </ligand>
</feature>
<reference evidence="6 7" key="1">
    <citation type="journal article" date="2019" name="ISME J.">
        <title>Candidatus Macondimonas diazotrophica, a novel gammaproteobacterial genus dominating crude-oil-contaminated coastal sediments.</title>
        <authorList>
            <person name="Karthikeyan S."/>
            <person name="Konstantinidis K."/>
        </authorList>
    </citation>
    <scope>NUCLEOTIDE SEQUENCE [LARGE SCALE GENOMIC DNA]</scope>
    <source>
        <strain evidence="6 7">KTK01</strain>
    </source>
</reference>
<dbReference type="GO" id="GO:0005737">
    <property type="term" value="C:cytoplasm"/>
    <property type="evidence" value="ECO:0007669"/>
    <property type="project" value="UniProtKB-SubCell"/>
</dbReference>
<dbReference type="InterPro" id="IPR015422">
    <property type="entry name" value="PyrdxlP-dep_Trfase_small"/>
</dbReference>
<evidence type="ECO:0000313" key="6">
    <source>
        <dbReference type="EMBL" id="TFZ82901.1"/>
    </source>
</evidence>
<dbReference type="InterPro" id="IPR015421">
    <property type="entry name" value="PyrdxlP-dep_Trfase_major"/>
</dbReference>
<evidence type="ECO:0000256" key="1">
    <source>
        <dbReference type="ARBA" id="ARBA00022576"/>
    </source>
</evidence>
<evidence type="ECO:0000256" key="3">
    <source>
        <dbReference type="ARBA" id="ARBA00022679"/>
    </source>
</evidence>
<dbReference type="InterPro" id="IPR005814">
    <property type="entry name" value="Aminotrans_3"/>
</dbReference>
<dbReference type="EMBL" id="SRIO01000006">
    <property type="protein sequence ID" value="TFZ82901.1"/>
    <property type="molecule type" value="Genomic_DNA"/>
</dbReference>
<dbReference type="Proteomes" id="UP000297890">
    <property type="component" value="Unassembled WGS sequence"/>
</dbReference>
<dbReference type="InterPro" id="IPR049704">
    <property type="entry name" value="Aminotrans_3_PPA_site"/>
</dbReference>
<keyword evidence="5" id="KW-0055">Arginine biosynthesis</keyword>
<dbReference type="NCBIfam" id="NF002325">
    <property type="entry name" value="PRK01278.1"/>
    <property type="match status" value="1"/>
</dbReference>
<organism evidence="6 7">
    <name type="scientific">Candidatus Macondimonas diazotrophica</name>
    <dbReference type="NCBI Taxonomy" id="2305248"/>
    <lineage>
        <taxon>Bacteria</taxon>
        <taxon>Pseudomonadati</taxon>
        <taxon>Pseudomonadota</taxon>
        <taxon>Gammaproteobacteria</taxon>
        <taxon>Chromatiales</taxon>
        <taxon>Ectothiorhodospiraceae</taxon>
        <taxon>Candidatus Macondimonas</taxon>
    </lineage>
</organism>
<dbReference type="GO" id="GO:0030170">
    <property type="term" value="F:pyridoxal phosphate binding"/>
    <property type="evidence" value="ECO:0007669"/>
    <property type="project" value="InterPro"/>
</dbReference>
<sequence>MKEHLMSTYARLPIAFARGEGVWLWDEQGRRHLDALSGIAVCGLGHAHPAVASALAEQVATLLHTSNLYRIPLQETLGARLCGLADMDRVFFCNSGAEANEAAIKLARRLGHAHGIDLPRIVVMEGAFHGRTLATLTATANSKAQQGFEPLVDGFVRAPFGDLAALERLAAQESGIVAVLLEPIQGEGGIRIAPAGYLRGVRRLCDQQGWLMMVDEIQSGMGRAGAWFAHQLADIQPDVMTLAKGLGNGVPIGACLARGAAAGALQPGSHGTTFGGNPLACRAALAVLDTLEAENWIDRVATSARHLIDTLRATLADLSMVREIRHQGFLIGIELDRPASSLPALALEEGILINVTAERVIRLLPPLIWEEEHTHYLVPRLRRALDRLISQG</sequence>
<keyword evidence="2 5" id="KW-0028">Amino-acid biosynthesis</keyword>
<dbReference type="InterPro" id="IPR015424">
    <property type="entry name" value="PyrdxlP-dep_Trfase"/>
</dbReference>
<gene>
    <name evidence="5" type="primary">argD</name>
    <name evidence="6" type="ORF">E4680_06400</name>
</gene>
<evidence type="ECO:0000256" key="2">
    <source>
        <dbReference type="ARBA" id="ARBA00022605"/>
    </source>
</evidence>
<dbReference type="GO" id="GO:0006526">
    <property type="term" value="P:L-arginine biosynthetic process"/>
    <property type="evidence" value="ECO:0007669"/>
    <property type="project" value="UniProtKB-UniRule"/>
</dbReference>
<keyword evidence="1 5" id="KW-0032">Aminotransferase</keyword>
<dbReference type="EC" id="2.6.1.11" evidence="5"/>
<protein>
    <recommendedName>
        <fullName evidence="5">Acetylornithine aminotransferase</fullName>
        <shortName evidence="5">ACOAT</shortName>
        <ecNumber evidence="5">2.6.1.11</ecNumber>
    </recommendedName>
</protein>
<accession>A0A4Z0F938</accession>
<dbReference type="PANTHER" id="PTHR11986">
    <property type="entry name" value="AMINOTRANSFERASE CLASS III"/>
    <property type="match status" value="1"/>
</dbReference>
<feature type="binding site" evidence="5">
    <location>
        <position position="272"/>
    </location>
    <ligand>
        <name>N(2)-acetyl-L-ornithine</name>
        <dbReference type="ChEBI" id="CHEBI:57805"/>
    </ligand>
</feature>
<dbReference type="GO" id="GO:0003992">
    <property type="term" value="F:N2-acetyl-L-ornithine:2-oxoglutarate 5-aminotransferase activity"/>
    <property type="evidence" value="ECO:0007669"/>
    <property type="project" value="UniProtKB-UniRule"/>
</dbReference>
<dbReference type="PROSITE" id="PS00600">
    <property type="entry name" value="AA_TRANSFER_CLASS_3"/>
    <property type="match status" value="1"/>
</dbReference>
<dbReference type="HAMAP" id="MF_01107">
    <property type="entry name" value="ArgD_aminotrans_3"/>
    <property type="match status" value="1"/>
</dbReference>
<name>A0A4Z0F938_9GAMM</name>
<proteinExistence type="inferred from homology"/>
<dbReference type="SUPFAM" id="SSF53383">
    <property type="entry name" value="PLP-dependent transferases"/>
    <property type="match status" value="1"/>
</dbReference>
<keyword evidence="4 5" id="KW-0663">Pyridoxal phosphate</keyword>
<dbReference type="OrthoDB" id="9770449at2"/>
<dbReference type="FunFam" id="3.40.640.10:FF:000004">
    <property type="entry name" value="Acetylornithine aminotransferase"/>
    <property type="match status" value="1"/>
</dbReference>
<comment type="cofactor">
    <cofactor evidence="5">
        <name>pyridoxal 5'-phosphate</name>
        <dbReference type="ChEBI" id="CHEBI:597326"/>
    </cofactor>
    <text evidence="5">Binds 1 pyridoxal phosphate per subunit.</text>
</comment>
<dbReference type="InterPro" id="IPR050103">
    <property type="entry name" value="Class-III_PLP-dep_AT"/>
</dbReference>
<feature type="binding site" evidence="5">
    <location>
        <begin position="96"/>
        <end position="97"/>
    </location>
    <ligand>
        <name>pyridoxal 5'-phosphate</name>
        <dbReference type="ChEBI" id="CHEBI:597326"/>
    </ligand>
</feature>
<dbReference type="GO" id="GO:0042802">
    <property type="term" value="F:identical protein binding"/>
    <property type="evidence" value="ECO:0007669"/>
    <property type="project" value="TreeGrafter"/>
</dbReference>
<evidence type="ECO:0000256" key="5">
    <source>
        <dbReference type="HAMAP-Rule" id="MF_01107"/>
    </source>
</evidence>
<dbReference type="RefSeq" id="WP_135281571.1">
    <property type="nucleotide sequence ID" value="NZ_SRIO01000006.1"/>
</dbReference>
<dbReference type="PANTHER" id="PTHR11986:SF79">
    <property type="entry name" value="ACETYLORNITHINE AMINOTRANSFERASE, MITOCHONDRIAL"/>
    <property type="match status" value="1"/>
</dbReference>
<comment type="miscellaneous">
    <text evidence="5">May also have succinyldiaminopimelate aminotransferase activity, thus carrying out the corresponding step in lysine biosynthesis.</text>
</comment>
<keyword evidence="5" id="KW-0963">Cytoplasm</keyword>
<comment type="subunit">
    <text evidence="5">Homodimer.</text>
</comment>
<comment type="subcellular location">
    <subcellularLocation>
        <location evidence="5">Cytoplasm</location>
    </subcellularLocation>
</comment>
<dbReference type="Pfam" id="PF00202">
    <property type="entry name" value="Aminotran_3"/>
    <property type="match status" value="1"/>
</dbReference>
<feature type="binding site" evidence="5">
    <location>
        <position position="128"/>
    </location>
    <ligand>
        <name>pyridoxal 5'-phosphate</name>
        <dbReference type="ChEBI" id="CHEBI:597326"/>
    </ligand>
</feature>
<keyword evidence="7" id="KW-1185">Reference proteome</keyword>
<dbReference type="InterPro" id="IPR004636">
    <property type="entry name" value="AcOrn/SuccOrn_fam"/>
</dbReference>
<feature type="modified residue" description="N6-(pyridoxal phosphate)lysine" evidence="5">
    <location>
        <position position="244"/>
    </location>
</feature>
<dbReference type="AlphaFoldDB" id="A0A4Z0F938"/>
<keyword evidence="3 5" id="KW-0808">Transferase</keyword>
<dbReference type="Gene3D" id="3.90.1150.10">
    <property type="entry name" value="Aspartate Aminotransferase, domain 1"/>
    <property type="match status" value="1"/>
</dbReference>
<feature type="binding site" evidence="5">
    <location>
        <position position="273"/>
    </location>
    <ligand>
        <name>pyridoxal 5'-phosphate</name>
        <dbReference type="ChEBI" id="CHEBI:597326"/>
    </ligand>
</feature>
<comment type="pathway">
    <text evidence="5">Amino-acid biosynthesis; L-arginine biosynthesis; N(2)-acetyl-L-ornithine from L-glutamate: step 4/4.</text>
</comment>
<dbReference type="UniPathway" id="UPA00068">
    <property type="reaction ID" value="UER00109"/>
</dbReference>
<evidence type="ECO:0000313" key="7">
    <source>
        <dbReference type="Proteomes" id="UP000297890"/>
    </source>
</evidence>
<comment type="catalytic activity">
    <reaction evidence="5">
        <text>N(2)-acetyl-L-ornithine + 2-oxoglutarate = N-acetyl-L-glutamate 5-semialdehyde + L-glutamate</text>
        <dbReference type="Rhea" id="RHEA:18049"/>
        <dbReference type="ChEBI" id="CHEBI:16810"/>
        <dbReference type="ChEBI" id="CHEBI:29123"/>
        <dbReference type="ChEBI" id="CHEBI:29985"/>
        <dbReference type="ChEBI" id="CHEBI:57805"/>
        <dbReference type="EC" id="2.6.1.11"/>
    </reaction>
</comment>
<evidence type="ECO:0000256" key="4">
    <source>
        <dbReference type="ARBA" id="ARBA00022898"/>
    </source>
</evidence>
<dbReference type="CDD" id="cd00610">
    <property type="entry name" value="OAT_like"/>
    <property type="match status" value="1"/>
</dbReference>
<feature type="binding site" evidence="5">
    <location>
        <begin position="215"/>
        <end position="218"/>
    </location>
    <ligand>
        <name>pyridoxal 5'-phosphate</name>
        <dbReference type="ChEBI" id="CHEBI:597326"/>
    </ligand>
</feature>
<dbReference type="NCBIfam" id="TIGR00707">
    <property type="entry name" value="argD"/>
    <property type="match status" value="1"/>
</dbReference>